<keyword evidence="2 5" id="KW-0378">Hydrolase</keyword>
<dbReference type="Gene3D" id="3.40.50.300">
    <property type="entry name" value="P-loop containing nucleotide triphosphate hydrolases"/>
    <property type="match status" value="3"/>
</dbReference>
<sequence length="710" mass="78618">MSEDQRFREETVKLKHTKEAIRDQIAGIGPRYTGNDYTEQTLDAIRQERKIRLAASEKEPYFGRLDFREEGKGEPLPLYIGKSGVGEENGHRLLVVDWRAPVSSLFYAFSGGDPEVAYDSPEGPVSGTVHLKRNLLVREGDLQRVVDSYAEGGEQGGAAGDEFLLHKLGESKDNKLRDIVSTIQQEQDAIIRTEKNKAVFIQGVAGSGKTTVALHRLAYLLYRYQDRVRADRMMILAPSKMFLNYISGVLPELGVGDIGQQTFEDWALEQIGEDLRLRDPAEELARWFEGDAAGGRREDAPAKRKGSLDFLADIDEAIAELARTLVPDEPFSPDDRRMLTAEQVRAWFAEENPLDPLMKKRERVLNRIKRWMEIELGKTKWNDAEVRKKANARWKAYAGKLPQHTASSFYKAGGWHSDDAEAAAGGKSGSGVSSKAKGKGKSKASAVFAREDLAALVHIHLKLLGPTSPAYDHIVIDEAQDYSPAQLQVLRQHQRITSMTVLGDLQQGIHDYAGITDWDELKRLFPSAETSYYELDRSYRSTLEIIEFANRILKGMGGGVKPARPVFRSGQPVEVRRTAQSPDCGAIAAVVEEWQAEPELQSIAVLGRTAAACARIHAELTARGIRASLLEAKHQNYEGGVTVAPVYLSKGLEFDAVLIPDAGATDYKADDAKLLYVGCTRALHRLKLLFADAPTPLIADSDHETGEAGR</sequence>
<keyword evidence="3 5" id="KW-0347">Helicase</keyword>
<accession>A0A9X4KGT7</accession>
<dbReference type="GO" id="GO:0043138">
    <property type="term" value="F:3'-5' DNA helicase activity"/>
    <property type="evidence" value="ECO:0007669"/>
    <property type="project" value="TreeGrafter"/>
</dbReference>
<evidence type="ECO:0000259" key="6">
    <source>
        <dbReference type="PROSITE" id="PS51198"/>
    </source>
</evidence>
<dbReference type="PROSITE" id="PS51198">
    <property type="entry name" value="UVRD_HELICASE_ATP_BIND"/>
    <property type="match status" value="1"/>
</dbReference>
<organism evidence="7 8">
    <name type="scientific">Cohnella ginsengisoli</name>
    <dbReference type="NCBI Taxonomy" id="425004"/>
    <lineage>
        <taxon>Bacteria</taxon>
        <taxon>Bacillati</taxon>
        <taxon>Bacillota</taxon>
        <taxon>Bacilli</taxon>
        <taxon>Bacillales</taxon>
        <taxon>Paenibacillaceae</taxon>
        <taxon>Cohnella</taxon>
    </lineage>
</organism>
<keyword evidence="4 5" id="KW-0067">ATP-binding</keyword>
<protein>
    <submittedName>
        <fullName evidence="7">AAA family ATPase</fullName>
    </submittedName>
</protein>
<dbReference type="InterPro" id="IPR014016">
    <property type="entry name" value="UvrD-like_ATP-bd"/>
</dbReference>
<dbReference type="Pfam" id="PF13538">
    <property type="entry name" value="UvrD_C_2"/>
    <property type="match status" value="1"/>
</dbReference>
<evidence type="ECO:0000256" key="1">
    <source>
        <dbReference type="ARBA" id="ARBA00022741"/>
    </source>
</evidence>
<evidence type="ECO:0000256" key="5">
    <source>
        <dbReference type="PROSITE-ProRule" id="PRU00560"/>
    </source>
</evidence>
<feature type="domain" description="UvrD-like helicase ATP-binding" evidence="6">
    <location>
        <begin position="182"/>
        <end position="542"/>
    </location>
</feature>
<dbReference type="InterPro" id="IPR000212">
    <property type="entry name" value="DNA_helicase_UvrD/REP"/>
</dbReference>
<dbReference type="GO" id="GO:0003677">
    <property type="term" value="F:DNA binding"/>
    <property type="evidence" value="ECO:0007669"/>
    <property type="project" value="InterPro"/>
</dbReference>
<name>A0A9X4KGT7_9BACL</name>
<evidence type="ECO:0000256" key="3">
    <source>
        <dbReference type="ARBA" id="ARBA00022806"/>
    </source>
</evidence>
<dbReference type="GO" id="GO:0005524">
    <property type="term" value="F:ATP binding"/>
    <property type="evidence" value="ECO:0007669"/>
    <property type="project" value="UniProtKB-UniRule"/>
</dbReference>
<keyword evidence="1 5" id="KW-0547">Nucleotide-binding</keyword>
<dbReference type="GO" id="GO:0005829">
    <property type="term" value="C:cytosol"/>
    <property type="evidence" value="ECO:0007669"/>
    <property type="project" value="TreeGrafter"/>
</dbReference>
<dbReference type="GO" id="GO:0016787">
    <property type="term" value="F:hydrolase activity"/>
    <property type="evidence" value="ECO:0007669"/>
    <property type="project" value="UniProtKB-UniRule"/>
</dbReference>
<evidence type="ECO:0000313" key="7">
    <source>
        <dbReference type="EMBL" id="MDG0789465.1"/>
    </source>
</evidence>
<feature type="binding site" evidence="5">
    <location>
        <begin position="203"/>
        <end position="210"/>
    </location>
    <ligand>
        <name>ATP</name>
        <dbReference type="ChEBI" id="CHEBI:30616"/>
    </ligand>
</feature>
<dbReference type="GO" id="GO:0000725">
    <property type="term" value="P:recombinational repair"/>
    <property type="evidence" value="ECO:0007669"/>
    <property type="project" value="TreeGrafter"/>
</dbReference>
<reference evidence="7 8" key="1">
    <citation type="submission" date="2022-10" db="EMBL/GenBank/DDBJ databases">
        <title>Comparative genomic analysis of Cohnella hashimotonis sp. nov., isolated from the International Space Station.</title>
        <authorList>
            <person name="Simpson A."/>
            <person name="Venkateswaran K."/>
        </authorList>
    </citation>
    <scope>NUCLEOTIDE SEQUENCE [LARGE SCALE GENOMIC DNA]</scope>
    <source>
        <strain evidence="7 8">DSM 18997</strain>
    </source>
</reference>
<dbReference type="AlphaFoldDB" id="A0A9X4KGT7"/>
<evidence type="ECO:0000256" key="4">
    <source>
        <dbReference type="ARBA" id="ARBA00022840"/>
    </source>
</evidence>
<evidence type="ECO:0000256" key="2">
    <source>
        <dbReference type="ARBA" id="ARBA00022801"/>
    </source>
</evidence>
<dbReference type="PANTHER" id="PTHR11070">
    <property type="entry name" value="UVRD / RECB / PCRA DNA HELICASE FAMILY MEMBER"/>
    <property type="match status" value="1"/>
</dbReference>
<comment type="caution">
    <text evidence="7">The sequence shown here is derived from an EMBL/GenBank/DDBJ whole genome shotgun (WGS) entry which is preliminary data.</text>
</comment>
<gene>
    <name evidence="7" type="ORF">OMP38_00320</name>
</gene>
<proteinExistence type="predicted"/>
<keyword evidence="8" id="KW-1185">Reference proteome</keyword>
<dbReference type="SUPFAM" id="SSF52540">
    <property type="entry name" value="P-loop containing nucleoside triphosphate hydrolases"/>
    <property type="match status" value="1"/>
</dbReference>
<dbReference type="InterPro" id="IPR027417">
    <property type="entry name" value="P-loop_NTPase"/>
</dbReference>
<evidence type="ECO:0000313" key="8">
    <source>
        <dbReference type="Proteomes" id="UP001153387"/>
    </source>
</evidence>
<dbReference type="PANTHER" id="PTHR11070:SF17">
    <property type="entry name" value="DNA HELICASE IV"/>
    <property type="match status" value="1"/>
</dbReference>
<dbReference type="Proteomes" id="UP001153387">
    <property type="component" value="Unassembled WGS sequence"/>
</dbReference>
<dbReference type="InterPro" id="IPR027785">
    <property type="entry name" value="UvrD-like_helicase_C"/>
</dbReference>
<dbReference type="EMBL" id="JAPDHZ010000002">
    <property type="protein sequence ID" value="MDG0789465.1"/>
    <property type="molecule type" value="Genomic_DNA"/>
</dbReference>